<dbReference type="NCBIfam" id="TIGR02136">
    <property type="entry name" value="ptsS_2"/>
    <property type="match status" value="1"/>
</dbReference>
<evidence type="ECO:0000313" key="5">
    <source>
        <dbReference type="Proteomes" id="UP001301797"/>
    </source>
</evidence>
<dbReference type="CDD" id="cd13653">
    <property type="entry name" value="PBP2_phosphate_like_1"/>
    <property type="match status" value="1"/>
</dbReference>
<evidence type="ECO:0000259" key="3">
    <source>
        <dbReference type="Pfam" id="PF12849"/>
    </source>
</evidence>
<dbReference type="KEGG" id="mefw:F1737_04990"/>
<dbReference type="PROSITE" id="PS51257">
    <property type="entry name" value="PROKAR_LIPOPROTEIN"/>
    <property type="match status" value="1"/>
</dbReference>
<dbReference type="InterPro" id="IPR011862">
    <property type="entry name" value="Phos-bd"/>
</dbReference>
<reference evidence="4 5" key="1">
    <citation type="submission" date="2019-09" db="EMBL/GenBank/DDBJ databases">
        <title>The complete genome of Methanoplanus sp. FWC-SCC4.</title>
        <authorList>
            <person name="Chen S.-C."/>
            <person name="Zhou Y.-Z."/>
            <person name="Lai M.-C."/>
        </authorList>
    </citation>
    <scope>NUCLEOTIDE SEQUENCE [LARGE SCALE GENOMIC DNA]</scope>
    <source>
        <strain evidence="4 5">FWC-SCC4</strain>
    </source>
</reference>
<sequence>MKVSKKNALFLLSFVAVVIMAVLVSGCTGDDKSGADNGKIETLTITGSTTVLPIGQAVAEKFMDQYSNTDLQVSGGGSSVGIQSAGEGTVDIGMASRDLKSSETEKYPELIQHVVALDGIAVIVHKENLVDDITSENLVKVYKGEISNWKELGGDDMEIVVVGRDSSSGTREFFYEKVMEKQDFVKTQLEKNSNGAVKQTVSQTPGAIGYVSMGYLGEDVNGLGILENGEVILPNIENVVDGKYPIARTLNMITRGEPEGLAKEYLEFLKSPEGQSVVEKEGYIPIA</sequence>
<dbReference type="GO" id="GO:0042301">
    <property type="term" value="F:phosphate ion binding"/>
    <property type="evidence" value="ECO:0007669"/>
    <property type="project" value="InterPro"/>
</dbReference>
<dbReference type="InterPro" id="IPR024370">
    <property type="entry name" value="PBP_domain"/>
</dbReference>
<dbReference type="PANTHER" id="PTHR30570:SF1">
    <property type="entry name" value="PHOSPHATE-BINDING PROTEIN PSTS"/>
    <property type="match status" value="1"/>
</dbReference>
<gene>
    <name evidence="4" type="ORF">F1737_04990</name>
</gene>
<keyword evidence="5" id="KW-1185">Reference proteome</keyword>
<keyword evidence="2" id="KW-0732">Signal</keyword>
<dbReference type="PANTHER" id="PTHR30570">
    <property type="entry name" value="PERIPLASMIC PHOSPHATE BINDING COMPONENT OF PHOSPHATE ABC TRANSPORTER"/>
    <property type="match status" value="1"/>
</dbReference>
<protein>
    <submittedName>
        <fullName evidence="4">Phosphate ABC transporter substrate-binding protein</fullName>
    </submittedName>
</protein>
<accession>A0AA97FB13</accession>
<evidence type="ECO:0000256" key="2">
    <source>
        <dbReference type="ARBA" id="ARBA00022729"/>
    </source>
</evidence>
<dbReference type="InterPro" id="IPR050811">
    <property type="entry name" value="Phosphate_ABC_transporter"/>
</dbReference>
<organism evidence="4 5">
    <name type="scientific">Methanochimaera problematica</name>
    <dbReference type="NCBI Taxonomy" id="2609417"/>
    <lineage>
        <taxon>Archaea</taxon>
        <taxon>Methanobacteriati</taxon>
        <taxon>Methanobacteriota</taxon>
        <taxon>Stenosarchaea group</taxon>
        <taxon>Methanomicrobia</taxon>
        <taxon>Methanomicrobiales</taxon>
        <taxon>Methanomicrobiaceae</taxon>
        <taxon>Methanochimaera</taxon>
    </lineage>
</organism>
<dbReference type="SUPFAM" id="SSF53850">
    <property type="entry name" value="Periplasmic binding protein-like II"/>
    <property type="match status" value="1"/>
</dbReference>
<evidence type="ECO:0000256" key="1">
    <source>
        <dbReference type="ARBA" id="ARBA00022448"/>
    </source>
</evidence>
<feature type="domain" description="PBP" evidence="3">
    <location>
        <begin position="37"/>
        <end position="273"/>
    </location>
</feature>
<dbReference type="RefSeq" id="WP_317137682.1">
    <property type="nucleotide sequence ID" value="NZ_CP043875.1"/>
</dbReference>
<dbReference type="Proteomes" id="UP001301797">
    <property type="component" value="Chromosome"/>
</dbReference>
<dbReference type="EMBL" id="CP043875">
    <property type="protein sequence ID" value="WOF16105.1"/>
    <property type="molecule type" value="Genomic_DNA"/>
</dbReference>
<dbReference type="AlphaFoldDB" id="A0AA97FB13"/>
<evidence type="ECO:0000313" key="4">
    <source>
        <dbReference type="EMBL" id="WOF16105.1"/>
    </source>
</evidence>
<dbReference type="Pfam" id="PF12849">
    <property type="entry name" value="PBP_like_2"/>
    <property type="match status" value="1"/>
</dbReference>
<proteinExistence type="predicted"/>
<dbReference type="GeneID" id="85229509"/>
<dbReference type="Gene3D" id="3.40.190.10">
    <property type="entry name" value="Periplasmic binding protein-like II"/>
    <property type="match status" value="2"/>
</dbReference>
<keyword evidence="1" id="KW-0813">Transport</keyword>
<name>A0AA97FB13_9EURY</name>